<keyword evidence="2" id="KW-1185">Reference proteome</keyword>
<reference evidence="1 2" key="1">
    <citation type="submission" date="2021-01" db="EMBL/GenBank/DDBJ databases">
        <title>Whole genome shotgun sequence of Catellatospora coxensis NBRC 107359.</title>
        <authorList>
            <person name="Komaki H."/>
            <person name="Tamura T."/>
        </authorList>
    </citation>
    <scope>NUCLEOTIDE SEQUENCE [LARGE SCALE GENOMIC DNA]</scope>
    <source>
        <strain evidence="1 2">NBRC 107359</strain>
    </source>
</reference>
<evidence type="ECO:0000313" key="1">
    <source>
        <dbReference type="EMBL" id="GIG11499.1"/>
    </source>
</evidence>
<accession>A0A8J3L9C9</accession>
<dbReference type="EMBL" id="BONI01000141">
    <property type="protein sequence ID" value="GIG11499.1"/>
    <property type="molecule type" value="Genomic_DNA"/>
</dbReference>
<name>A0A8J3L9C9_9ACTN</name>
<dbReference type="Proteomes" id="UP000630887">
    <property type="component" value="Unassembled WGS sequence"/>
</dbReference>
<protein>
    <recommendedName>
        <fullName evidence="3">DUF4279 domain-containing protein</fullName>
    </recommendedName>
</protein>
<proteinExistence type="predicted"/>
<dbReference type="InterPro" id="IPR025459">
    <property type="entry name" value="DUF4279"/>
</dbReference>
<dbReference type="RefSeq" id="WP_203699443.1">
    <property type="nucleotide sequence ID" value="NZ_BAAALC010000016.1"/>
</dbReference>
<evidence type="ECO:0000313" key="2">
    <source>
        <dbReference type="Proteomes" id="UP000630887"/>
    </source>
</evidence>
<dbReference type="Pfam" id="PF14106">
    <property type="entry name" value="DUF4279"/>
    <property type="match status" value="1"/>
</dbReference>
<organism evidence="1 2">
    <name type="scientific">Catellatospora coxensis</name>
    <dbReference type="NCBI Taxonomy" id="310354"/>
    <lineage>
        <taxon>Bacteria</taxon>
        <taxon>Bacillati</taxon>
        <taxon>Actinomycetota</taxon>
        <taxon>Actinomycetes</taxon>
        <taxon>Micromonosporales</taxon>
        <taxon>Micromonosporaceae</taxon>
        <taxon>Catellatospora</taxon>
    </lineage>
</organism>
<comment type="caution">
    <text evidence="1">The sequence shown here is derived from an EMBL/GenBank/DDBJ whole genome shotgun (WGS) entry which is preliminary data.</text>
</comment>
<evidence type="ECO:0008006" key="3">
    <source>
        <dbReference type="Google" id="ProtNLM"/>
    </source>
</evidence>
<dbReference type="AlphaFoldDB" id="A0A8J3L9C9"/>
<sequence>MRLRQYVYFALKSEEVSAAEITARLGVEPDEVVVRGSRRTDPFVRPVCHIWMVVCREPNLTVDEQMDQVVGRLLAYADRIGELVAEPDEAGERPIFSVLQVVRYFWDDEEDAAAPVVQESPPLRNLFGWHLDARVLDFLRRTHAELDVDEYGG</sequence>
<gene>
    <name evidence="1" type="ORF">Cco03nite_81990</name>
</gene>